<dbReference type="Pfam" id="PF06723">
    <property type="entry name" value="MreB_Mbl"/>
    <property type="match status" value="1"/>
</dbReference>
<dbReference type="Proteomes" id="UP000230543">
    <property type="component" value="Unassembled WGS sequence"/>
</dbReference>
<dbReference type="GO" id="GO:0000902">
    <property type="term" value="P:cell morphogenesis"/>
    <property type="evidence" value="ECO:0007669"/>
    <property type="project" value="InterPro"/>
</dbReference>
<dbReference type="PANTHER" id="PTHR42749">
    <property type="entry name" value="CELL SHAPE-DETERMINING PROTEIN MREB"/>
    <property type="match status" value="1"/>
</dbReference>
<evidence type="ECO:0000256" key="6">
    <source>
        <dbReference type="HAMAP-Rule" id="MF_02207"/>
    </source>
</evidence>
<evidence type="ECO:0000256" key="5">
    <source>
        <dbReference type="ARBA" id="ARBA00023458"/>
    </source>
</evidence>
<comment type="caution">
    <text evidence="7">The sequence shown here is derived from an EMBL/GenBank/DDBJ whole genome shotgun (WGS) entry which is preliminary data.</text>
</comment>
<sequence length="347" mass="37561">MLSKLLGRFAHDIGIDLGTSKTLVYVKDKGIVINESSVVAVNARNNQIISIGEDARKMIGKTPGHIIISKPLTSGVISDFEITEKMIRHFINKIHREGFSLTPRPRVVIGIPLNVTEVERKAVEDATKAGGAREVFLVEQPLAAAIGARVPIQEPSGFMMVDMGGGISEIAVISLGGVVTSSSLLIAGEKLDENIIQYARENFNLLLGSKTAEELKIKIGTVSPNPEKEETVMRGRDLISGLPKEVAINSLQIREAIIRPIKQIVEAIRDTLERTPPELVADIYQRGLLLSGGGANLKGLNELIAQEIRIPVNIIDDPVTAVVRGTGIILEDMDNLKEVLLPPTSEN</sequence>
<comment type="caution">
    <text evidence="6">Lacks conserved residue(s) required for the propagation of feature annotation.</text>
</comment>
<evidence type="ECO:0000313" key="8">
    <source>
        <dbReference type="Proteomes" id="UP000230543"/>
    </source>
</evidence>
<keyword evidence="1 6" id="KW-0963">Cytoplasm</keyword>
<dbReference type="EMBL" id="PFBO01000011">
    <property type="protein sequence ID" value="PIT90765.1"/>
    <property type="molecule type" value="Genomic_DNA"/>
</dbReference>
<comment type="function">
    <text evidence="6">Forms membrane-associated dynamic filaments that are essential for cell shape determination. Acts by regulating cell wall synthesis and cell elongation, and thus cell shape. A feedback loop between cell geometry and MreB localization may maintain elongated cell shape by targeting cell wall growth to regions of negative cell wall curvature.</text>
</comment>
<dbReference type="InterPro" id="IPR004753">
    <property type="entry name" value="MreB"/>
</dbReference>
<evidence type="ECO:0000256" key="3">
    <source>
        <dbReference type="ARBA" id="ARBA00022840"/>
    </source>
</evidence>
<dbReference type="InterPro" id="IPR043129">
    <property type="entry name" value="ATPase_NBD"/>
</dbReference>
<evidence type="ECO:0000256" key="4">
    <source>
        <dbReference type="ARBA" id="ARBA00022960"/>
    </source>
</evidence>
<name>A0A2M6WDE3_9BACT</name>
<gene>
    <name evidence="6" type="primary">mreB</name>
    <name evidence="7" type="ORF">COU22_00335</name>
</gene>
<dbReference type="NCBIfam" id="NF010539">
    <property type="entry name" value="PRK13927.1"/>
    <property type="match status" value="1"/>
</dbReference>
<dbReference type="SUPFAM" id="SSF53067">
    <property type="entry name" value="Actin-like ATPase domain"/>
    <property type="match status" value="2"/>
</dbReference>
<proteinExistence type="inferred from homology"/>
<dbReference type="PANTHER" id="PTHR42749:SF1">
    <property type="entry name" value="CELL SHAPE-DETERMINING PROTEIN MREB"/>
    <property type="match status" value="1"/>
</dbReference>
<feature type="binding site" evidence="6">
    <location>
        <begin position="213"/>
        <end position="216"/>
    </location>
    <ligand>
        <name>ATP</name>
        <dbReference type="ChEBI" id="CHEBI:30616"/>
    </ligand>
</feature>
<reference evidence="8" key="1">
    <citation type="submission" date="2017-09" db="EMBL/GenBank/DDBJ databases">
        <title>Depth-based differentiation of microbial function through sediment-hosted aquifers and enrichment of novel symbionts in the deep terrestrial subsurface.</title>
        <authorList>
            <person name="Probst A.J."/>
            <person name="Ladd B."/>
            <person name="Jarett J.K."/>
            <person name="Geller-Mcgrath D.E."/>
            <person name="Sieber C.M.K."/>
            <person name="Emerson J.B."/>
            <person name="Anantharaman K."/>
            <person name="Thomas B.C."/>
            <person name="Malmstrom R."/>
            <person name="Stieglmeier M."/>
            <person name="Klingl A."/>
            <person name="Woyke T."/>
            <person name="Ryan C.M."/>
            <person name="Banfield J.F."/>
        </authorList>
    </citation>
    <scope>NUCLEOTIDE SEQUENCE [LARGE SCALE GENOMIC DNA]</scope>
</reference>
<dbReference type="NCBIfam" id="TIGR00904">
    <property type="entry name" value="mreB"/>
    <property type="match status" value="1"/>
</dbReference>
<dbReference type="GO" id="GO:0005524">
    <property type="term" value="F:ATP binding"/>
    <property type="evidence" value="ECO:0007669"/>
    <property type="project" value="UniProtKB-KW"/>
</dbReference>
<comment type="subcellular location">
    <subcellularLocation>
        <location evidence="6">Cytoplasm</location>
    </subcellularLocation>
    <text evidence="6">Membrane-associated.</text>
</comment>
<dbReference type="GO" id="GO:0008360">
    <property type="term" value="P:regulation of cell shape"/>
    <property type="evidence" value="ECO:0007669"/>
    <property type="project" value="UniProtKB-UniRule"/>
</dbReference>
<evidence type="ECO:0000256" key="1">
    <source>
        <dbReference type="ARBA" id="ARBA00022490"/>
    </source>
</evidence>
<dbReference type="Gene3D" id="3.30.420.40">
    <property type="match status" value="2"/>
</dbReference>
<comment type="similarity">
    <text evidence="5 6">Belongs to the FtsA/MreB family.</text>
</comment>
<dbReference type="CDD" id="cd10225">
    <property type="entry name" value="ASKHA_NBD_MreB-like"/>
    <property type="match status" value="1"/>
</dbReference>
<dbReference type="HAMAP" id="MF_02207">
    <property type="entry name" value="MreB"/>
    <property type="match status" value="1"/>
</dbReference>
<protein>
    <recommendedName>
        <fullName evidence="6">Cell shape-determining protein MreB</fullName>
    </recommendedName>
</protein>
<keyword evidence="4 6" id="KW-0133">Cell shape</keyword>
<dbReference type="GO" id="GO:0005737">
    <property type="term" value="C:cytoplasm"/>
    <property type="evidence" value="ECO:0007669"/>
    <property type="project" value="UniProtKB-SubCell"/>
</dbReference>
<evidence type="ECO:0000256" key="2">
    <source>
        <dbReference type="ARBA" id="ARBA00022741"/>
    </source>
</evidence>
<keyword evidence="2 6" id="KW-0547">Nucleotide-binding</keyword>
<accession>A0A2M6WDE3</accession>
<dbReference type="InterPro" id="IPR056546">
    <property type="entry name" value="MreB_MamK-like"/>
</dbReference>
<comment type="subunit">
    <text evidence="6">Forms polymers.</text>
</comment>
<dbReference type="AlphaFoldDB" id="A0A2M6WDE3"/>
<dbReference type="PRINTS" id="PR01652">
    <property type="entry name" value="SHAPEPROTEIN"/>
</dbReference>
<organism evidence="7 8">
    <name type="scientific">Candidatus Komeilibacteria bacterium CG10_big_fil_rev_8_21_14_0_10_41_13</name>
    <dbReference type="NCBI Taxonomy" id="1974476"/>
    <lineage>
        <taxon>Bacteria</taxon>
        <taxon>Candidatus Komeiliibacteriota</taxon>
    </lineage>
</organism>
<evidence type="ECO:0000313" key="7">
    <source>
        <dbReference type="EMBL" id="PIT90765.1"/>
    </source>
</evidence>
<keyword evidence="3 6" id="KW-0067">ATP-binding</keyword>